<dbReference type="AlphaFoldDB" id="A0A6J5YLM6"/>
<name>A0A6J5YLM6_9ZZZZ</name>
<dbReference type="EMBL" id="CAEMXZ010000137">
    <property type="protein sequence ID" value="CAB4324372.1"/>
    <property type="molecule type" value="Genomic_DNA"/>
</dbReference>
<organism evidence="1">
    <name type="scientific">freshwater metagenome</name>
    <dbReference type="NCBI Taxonomy" id="449393"/>
    <lineage>
        <taxon>unclassified sequences</taxon>
        <taxon>metagenomes</taxon>
        <taxon>ecological metagenomes</taxon>
    </lineage>
</organism>
<reference evidence="1" key="1">
    <citation type="submission" date="2020-05" db="EMBL/GenBank/DDBJ databases">
        <authorList>
            <person name="Chiriac C."/>
            <person name="Salcher M."/>
            <person name="Ghai R."/>
            <person name="Kavagutti S V."/>
        </authorList>
    </citation>
    <scope>NUCLEOTIDE SEQUENCE</scope>
</reference>
<protein>
    <submittedName>
        <fullName evidence="1">Unannotated protein</fullName>
    </submittedName>
</protein>
<proteinExistence type="predicted"/>
<evidence type="ECO:0000313" key="1">
    <source>
        <dbReference type="EMBL" id="CAB4324372.1"/>
    </source>
</evidence>
<gene>
    <name evidence="1" type="ORF">UFOPK1392_02141</name>
</gene>
<accession>A0A6J5YLM6</accession>
<sequence length="170" mass="18674">MSEVNPGHRGLDRVHAERREFFDLGGDLVGSGEEHLTKGAGIDETQQATLGEGDGDMCVLGLGILGDRPQQLTRHAKVDDEHRAGVQREQQVLPLALRAGDLRPLEAGHEFSRLLSTDRALAGDHNGLDLLAHDLLLELSADGFNLGKFRHFAAHSAGGRCWRRRRHRPT</sequence>